<dbReference type="CDD" id="cd02933">
    <property type="entry name" value="OYE_like_FMN"/>
    <property type="match status" value="1"/>
</dbReference>
<dbReference type="InterPro" id="IPR045247">
    <property type="entry name" value="Oye-like"/>
</dbReference>
<keyword evidence="3" id="KW-1185">Reference proteome</keyword>
<accession>A0ABT2K090</accession>
<dbReference type="SUPFAM" id="SSF51395">
    <property type="entry name" value="FMN-linked oxidoreductases"/>
    <property type="match status" value="1"/>
</dbReference>
<dbReference type="EMBL" id="JAJAGO010000014">
    <property type="protein sequence ID" value="MCT2593580.1"/>
    <property type="molecule type" value="Genomic_DNA"/>
</dbReference>
<protein>
    <submittedName>
        <fullName evidence="2">Alkene reductase</fullName>
    </submittedName>
</protein>
<evidence type="ECO:0000313" key="2">
    <source>
        <dbReference type="EMBL" id="MCT2593580.1"/>
    </source>
</evidence>
<comment type="caution">
    <text evidence="2">The sequence shown here is derived from an EMBL/GenBank/DDBJ whole genome shotgun (WGS) entry which is preliminary data.</text>
</comment>
<evidence type="ECO:0000313" key="3">
    <source>
        <dbReference type="Proteomes" id="UP001156389"/>
    </source>
</evidence>
<organism evidence="2 3">
    <name type="scientific">Streptomyces gossypii</name>
    <dbReference type="NCBI Taxonomy" id="2883101"/>
    <lineage>
        <taxon>Bacteria</taxon>
        <taxon>Bacillati</taxon>
        <taxon>Actinomycetota</taxon>
        <taxon>Actinomycetes</taxon>
        <taxon>Kitasatosporales</taxon>
        <taxon>Streptomycetaceae</taxon>
        <taxon>Streptomyces</taxon>
    </lineage>
</organism>
<sequence length="371" mass="40045">MTNTATSPLLAPYSSGSFTLPNRLVLAPMTRFRAHEDGTPLPVVADYYAQRAEAGLLVTEGIWPHRRGQSGWRIPGLETEAHIVGWHAVTEAVHVRGGRIVAQLMHGGRQGHPRSRLLGDVPAGPSAVPVPGPVHVKDGKAEAPVPREMTKDDIRIAIDDHVAAARNALQAGFDGVEIHGANSYLTHQFLADNTNLRTDVYGRDKTRFAVELVTAVAEAIGAHRLGLRLSPGNPQFGMSERSPAPVYRALLNAVAPLGLAYLHLTDNDDYPALADLRPRWNGTLIANVGENHAPTTQHQGEQVLTQGHADLISFGRAFLAHPDLPARIAANDPLATPIDTEHLYTHGAQGYTDYPTLEEQHARQLTAAATQ</sequence>
<dbReference type="PANTHER" id="PTHR22893">
    <property type="entry name" value="NADH OXIDOREDUCTASE-RELATED"/>
    <property type="match status" value="1"/>
</dbReference>
<dbReference type="InterPro" id="IPR013785">
    <property type="entry name" value="Aldolase_TIM"/>
</dbReference>
<name>A0ABT2K090_9ACTN</name>
<gene>
    <name evidence="2" type="ORF">LHJ74_27370</name>
</gene>
<reference evidence="2 3" key="1">
    <citation type="submission" date="2021-10" db="EMBL/GenBank/DDBJ databases">
        <title>Streptomyces gossypii sp. nov., isolated from soil collected from cotton field.</title>
        <authorList>
            <person name="Ge X."/>
            <person name="Chen X."/>
            <person name="Liu W."/>
        </authorList>
    </citation>
    <scope>NUCLEOTIDE SEQUENCE [LARGE SCALE GENOMIC DNA]</scope>
    <source>
        <strain evidence="2 3">N2-109</strain>
    </source>
</reference>
<dbReference type="PANTHER" id="PTHR22893:SF91">
    <property type="entry name" value="NADPH DEHYDROGENASE 2-RELATED"/>
    <property type="match status" value="1"/>
</dbReference>
<dbReference type="Gene3D" id="3.20.20.70">
    <property type="entry name" value="Aldolase class I"/>
    <property type="match status" value="1"/>
</dbReference>
<feature type="domain" description="NADH:flavin oxidoreductase/NADH oxidase N-terminal" evidence="1">
    <location>
        <begin position="9"/>
        <end position="331"/>
    </location>
</feature>
<proteinExistence type="predicted"/>
<dbReference type="Pfam" id="PF00724">
    <property type="entry name" value="Oxidored_FMN"/>
    <property type="match status" value="1"/>
</dbReference>
<evidence type="ECO:0000259" key="1">
    <source>
        <dbReference type="Pfam" id="PF00724"/>
    </source>
</evidence>
<dbReference type="InterPro" id="IPR001155">
    <property type="entry name" value="OxRdtase_FMN_N"/>
</dbReference>
<dbReference type="Proteomes" id="UP001156389">
    <property type="component" value="Unassembled WGS sequence"/>
</dbReference>
<dbReference type="RefSeq" id="WP_260220949.1">
    <property type="nucleotide sequence ID" value="NZ_JAJAGO010000014.1"/>
</dbReference>